<evidence type="ECO:0000313" key="3">
    <source>
        <dbReference type="Proteomes" id="UP000293342"/>
    </source>
</evidence>
<dbReference type="InterPro" id="IPR021005">
    <property type="entry name" value="Znf_CGNR"/>
</dbReference>
<dbReference type="Gene3D" id="1.10.3300.10">
    <property type="entry name" value="Jann2411-like domain"/>
    <property type="match status" value="1"/>
</dbReference>
<dbReference type="PANTHER" id="PTHR35525:SF3">
    <property type="entry name" value="BLL6575 PROTEIN"/>
    <property type="match status" value="1"/>
</dbReference>
<protein>
    <submittedName>
        <fullName evidence="2">Zf-CGNR multi-domain protein</fullName>
    </submittedName>
</protein>
<accession>A0A4R0JAC7</accession>
<dbReference type="SUPFAM" id="SSF160904">
    <property type="entry name" value="Jann2411-like"/>
    <property type="match status" value="1"/>
</dbReference>
<dbReference type="Pfam" id="PF07336">
    <property type="entry name" value="ABATE"/>
    <property type="match status" value="1"/>
</dbReference>
<dbReference type="OrthoDB" id="123307at2"/>
<name>A0A4R0JAC7_9ACTN</name>
<evidence type="ECO:0000313" key="2">
    <source>
        <dbReference type="EMBL" id="TCC42887.1"/>
    </source>
</evidence>
<comment type="caution">
    <text evidence="2">The sequence shown here is derived from an EMBL/GenBank/DDBJ whole genome shotgun (WGS) entry which is preliminary data.</text>
</comment>
<gene>
    <name evidence="2" type="ORF">E0H75_38415</name>
</gene>
<proteinExistence type="predicted"/>
<keyword evidence="3" id="KW-1185">Reference proteome</keyword>
<organism evidence="2 3">
    <name type="scientific">Kribbella capetownensis</name>
    <dbReference type="NCBI Taxonomy" id="1572659"/>
    <lineage>
        <taxon>Bacteria</taxon>
        <taxon>Bacillati</taxon>
        <taxon>Actinomycetota</taxon>
        <taxon>Actinomycetes</taxon>
        <taxon>Propionibacteriales</taxon>
        <taxon>Kribbellaceae</taxon>
        <taxon>Kribbella</taxon>
    </lineage>
</organism>
<dbReference type="InterPro" id="IPR010852">
    <property type="entry name" value="ABATE"/>
</dbReference>
<reference evidence="2 3" key="1">
    <citation type="submission" date="2019-02" db="EMBL/GenBank/DDBJ databases">
        <title>Kribbella capetownensis sp. nov. and Kribbella speibonae sp. nov., isolated from soil.</title>
        <authorList>
            <person name="Curtis S.M."/>
            <person name="Norton I."/>
            <person name="Everest G.J."/>
            <person name="Meyers P.R."/>
        </authorList>
    </citation>
    <scope>NUCLEOTIDE SEQUENCE [LARGE SCALE GENOMIC DNA]</scope>
    <source>
        <strain evidence="2 3">YM53</strain>
    </source>
</reference>
<dbReference type="EMBL" id="SJKD01000012">
    <property type="protein sequence ID" value="TCC42887.1"/>
    <property type="molecule type" value="Genomic_DNA"/>
</dbReference>
<dbReference type="Proteomes" id="UP000293342">
    <property type="component" value="Unassembled WGS sequence"/>
</dbReference>
<dbReference type="InterPro" id="IPR023286">
    <property type="entry name" value="ABATE_dom_sf"/>
</dbReference>
<dbReference type="PANTHER" id="PTHR35525">
    <property type="entry name" value="BLL6575 PROTEIN"/>
    <property type="match status" value="1"/>
</dbReference>
<feature type="domain" description="Zinc finger CGNR" evidence="1">
    <location>
        <begin position="147"/>
        <end position="189"/>
    </location>
</feature>
<sequence>MAGNVATVIQPGERTPAPEPLTLVQDLVNTVDLEMEQDTLTKPADLSAFCADHGLSGLRFDRTGLAEVLTLREAVRDVCQAHAGIDVPAESLTVLDRLLAAAPLTLALSADGGATVRPADGLTGVQALVSRLAADIATSVAVGNWPRLKACAADTCRWVYYDRSPAGRSRWCTMSLCGSRNKMRKYRARA</sequence>
<evidence type="ECO:0000259" key="1">
    <source>
        <dbReference type="Pfam" id="PF11706"/>
    </source>
</evidence>
<dbReference type="AlphaFoldDB" id="A0A4R0JAC7"/>
<dbReference type="Pfam" id="PF11706">
    <property type="entry name" value="zf-CGNR"/>
    <property type="match status" value="1"/>
</dbReference>